<evidence type="ECO:0000313" key="3">
    <source>
        <dbReference type="Proteomes" id="UP000636800"/>
    </source>
</evidence>
<reference evidence="3 4" key="1">
    <citation type="journal article" date="2020" name="Nat. Food">
        <title>A phased Vanilla planifolia genome enables genetic improvement of flavour and production.</title>
        <authorList>
            <person name="Hasing T."/>
            <person name="Tang H."/>
            <person name="Brym M."/>
            <person name="Khazi F."/>
            <person name="Huang T."/>
            <person name="Chambers A.H."/>
        </authorList>
    </citation>
    <scope>NUCLEOTIDE SEQUENCE [LARGE SCALE GENOMIC DNA]</scope>
    <source>
        <tissue evidence="1">Leaf</tissue>
    </source>
</reference>
<dbReference type="PANTHER" id="PTHR31008:SF2">
    <property type="entry name" value="COP1-INTERACTING PROTEIN-LIKE PROTEIN"/>
    <property type="match status" value="1"/>
</dbReference>
<evidence type="ECO:0000313" key="4">
    <source>
        <dbReference type="Proteomes" id="UP000639772"/>
    </source>
</evidence>
<sequence length="262" mass="29486">MMTFIEWILKCKVEDHHHRRAIGSTIVSRSMVDANRGKAVILYKPGSHPNPPESSGSKVENSKVQLLRVLESHKKVLQKEQVMAFARAAAAGFDSDNMADLISFSKSFGAMCLILKVISQKLNDRGPQVLLSMRRLTLLYLQEHHLWMNLLLANVCNVSDSNSVDQMNDTMEKPQNREAKGFGKVWKFRRKSKAYDLGDGDHNSNRMVVDDHTAATSSDDLSTPKNCISQDETHIAGNPTKVFRLFSILSPFRKSNERKVAC</sequence>
<dbReference type="Proteomes" id="UP000639772">
    <property type="component" value="Unassembled WGS sequence"/>
</dbReference>
<dbReference type="Proteomes" id="UP000636800">
    <property type="component" value="Chromosome 2"/>
</dbReference>
<keyword evidence="3" id="KW-1185">Reference proteome</keyword>
<protein>
    <submittedName>
        <fullName evidence="1">Uncharacterized protein</fullName>
    </submittedName>
</protein>
<dbReference type="EMBL" id="JADCNL010000002">
    <property type="protein sequence ID" value="KAG0491732.1"/>
    <property type="molecule type" value="Genomic_DNA"/>
</dbReference>
<dbReference type="PANTHER" id="PTHR31008">
    <property type="entry name" value="COP1-INTERACTING PROTEIN-RELATED"/>
    <property type="match status" value="1"/>
</dbReference>
<dbReference type="EMBL" id="JADCNM010000002">
    <property type="protein sequence ID" value="KAG0493781.1"/>
    <property type="molecule type" value="Genomic_DNA"/>
</dbReference>
<dbReference type="AlphaFoldDB" id="A0A835RTT5"/>
<gene>
    <name evidence="2" type="ORF">HPP92_004775</name>
    <name evidence="1" type="ORF">HPP92_005130</name>
</gene>
<evidence type="ECO:0000313" key="1">
    <source>
        <dbReference type="EMBL" id="KAG0491732.1"/>
    </source>
</evidence>
<name>A0A835RTT5_VANPL</name>
<accession>A0A835RTT5</accession>
<organism evidence="1 3">
    <name type="scientific">Vanilla planifolia</name>
    <name type="common">Vanilla</name>
    <dbReference type="NCBI Taxonomy" id="51239"/>
    <lineage>
        <taxon>Eukaryota</taxon>
        <taxon>Viridiplantae</taxon>
        <taxon>Streptophyta</taxon>
        <taxon>Embryophyta</taxon>
        <taxon>Tracheophyta</taxon>
        <taxon>Spermatophyta</taxon>
        <taxon>Magnoliopsida</taxon>
        <taxon>Liliopsida</taxon>
        <taxon>Asparagales</taxon>
        <taxon>Orchidaceae</taxon>
        <taxon>Vanilloideae</taxon>
        <taxon>Vanilleae</taxon>
        <taxon>Vanilla</taxon>
    </lineage>
</organism>
<evidence type="ECO:0000313" key="2">
    <source>
        <dbReference type="EMBL" id="KAG0493781.1"/>
    </source>
</evidence>
<comment type="caution">
    <text evidence="1">The sequence shown here is derived from an EMBL/GenBank/DDBJ whole genome shotgun (WGS) entry which is preliminary data.</text>
</comment>
<proteinExistence type="predicted"/>
<dbReference type="OrthoDB" id="2020180at2759"/>